<dbReference type="GO" id="GO:0008270">
    <property type="term" value="F:zinc ion binding"/>
    <property type="evidence" value="ECO:0007669"/>
    <property type="project" value="InterPro"/>
</dbReference>
<feature type="domain" description="Zn-dependent PLC" evidence="9">
    <location>
        <begin position="19"/>
        <end position="238"/>
    </location>
</feature>
<dbReference type="GO" id="GO:0034480">
    <property type="term" value="F:phosphatidylcholine phospholipase C activity"/>
    <property type="evidence" value="ECO:0007669"/>
    <property type="project" value="UniProtKB-EC"/>
</dbReference>
<dbReference type="InterPro" id="IPR008947">
    <property type="entry name" value="PLipase_C/P1_nuclease_dom_sf"/>
</dbReference>
<accession>A0A1J5NHX9</accession>
<dbReference type="EC" id="3.1.4.3" evidence="1"/>
<dbReference type="InterPro" id="IPR029002">
    <property type="entry name" value="PLPC/GPLD1"/>
</dbReference>
<dbReference type="CDD" id="cd11009">
    <property type="entry name" value="Zn_dep_PLPC"/>
    <property type="match status" value="1"/>
</dbReference>
<evidence type="ECO:0000256" key="6">
    <source>
        <dbReference type="ARBA" id="ARBA00022801"/>
    </source>
</evidence>
<dbReference type="Pfam" id="PF00882">
    <property type="entry name" value="Zn_dep_PLPC"/>
    <property type="match status" value="1"/>
</dbReference>
<dbReference type="Proteomes" id="UP000182811">
    <property type="component" value="Unassembled WGS sequence"/>
</dbReference>
<evidence type="ECO:0000256" key="1">
    <source>
        <dbReference type="ARBA" id="ARBA00012018"/>
    </source>
</evidence>
<evidence type="ECO:0000256" key="8">
    <source>
        <dbReference type="ARBA" id="ARBA00031285"/>
    </source>
</evidence>
<name>A0A1J5NHX9_NEOTH</name>
<sequence>MSIYLATAGIVRCAAQYAATTWRPALGVRLGFASTHTFINRHALRILANDGWVREAGFLAREQDALHAGACRADGGLGCLGHYFNPRTGRGLWGYLPATTIMNHYFKRALKAWLAGKHRRAVYYLGLATHLLQDACVPQHTHGSPGCGHGAYERWVRQWRGRYGVTRGGLYRPDLLQASDWLVFNSRVAYNYLDLVAHPDLEAGYHRATADLLPLAQRSTAGFWLYFLTRAGALPGQPAAAGLQVA</sequence>
<organism evidence="10 11">
    <name type="scientific">Neomoorella thermoacetica</name>
    <name type="common">Clostridium thermoaceticum</name>
    <dbReference type="NCBI Taxonomy" id="1525"/>
    <lineage>
        <taxon>Bacteria</taxon>
        <taxon>Bacillati</taxon>
        <taxon>Bacillota</taxon>
        <taxon>Clostridia</taxon>
        <taxon>Neomoorellales</taxon>
        <taxon>Neomoorellaceae</taxon>
        <taxon>Neomoorella</taxon>
    </lineage>
</organism>
<dbReference type="Gene3D" id="1.10.575.10">
    <property type="entry name" value="P1 Nuclease"/>
    <property type="match status" value="1"/>
</dbReference>
<dbReference type="InterPro" id="IPR001531">
    <property type="entry name" value="Zn_PLipaseC"/>
</dbReference>
<protein>
    <recommendedName>
        <fullName evidence="2">Phospholipase C</fullName>
        <ecNumber evidence="1">3.1.4.3</ecNumber>
    </recommendedName>
    <alternativeName>
        <fullName evidence="8">Phosphatidylcholine cholinephosphohydrolase</fullName>
    </alternativeName>
</protein>
<dbReference type="AlphaFoldDB" id="A0A1J5NHX9"/>
<evidence type="ECO:0000256" key="5">
    <source>
        <dbReference type="ARBA" id="ARBA00022729"/>
    </source>
</evidence>
<evidence type="ECO:0000313" key="10">
    <source>
        <dbReference type="EMBL" id="OIQ55519.1"/>
    </source>
</evidence>
<keyword evidence="6" id="KW-0378">Hydrolase</keyword>
<dbReference type="SUPFAM" id="SSF48537">
    <property type="entry name" value="Phospholipase C/P1 nuclease"/>
    <property type="match status" value="1"/>
</dbReference>
<gene>
    <name evidence="10" type="ORF">MOTE_23920</name>
</gene>
<dbReference type="EMBL" id="MDDC01000025">
    <property type="protein sequence ID" value="OIQ55519.1"/>
    <property type="molecule type" value="Genomic_DNA"/>
</dbReference>
<evidence type="ECO:0000313" key="11">
    <source>
        <dbReference type="Proteomes" id="UP000182811"/>
    </source>
</evidence>
<evidence type="ECO:0000256" key="2">
    <source>
        <dbReference type="ARBA" id="ARBA00018391"/>
    </source>
</evidence>
<keyword evidence="4" id="KW-0479">Metal-binding</keyword>
<evidence type="ECO:0000256" key="7">
    <source>
        <dbReference type="ARBA" id="ARBA00022833"/>
    </source>
</evidence>
<evidence type="ECO:0000256" key="4">
    <source>
        <dbReference type="ARBA" id="ARBA00022723"/>
    </source>
</evidence>
<proteinExistence type="predicted"/>
<keyword evidence="5" id="KW-0732">Signal</keyword>
<reference evidence="10 11" key="1">
    <citation type="submission" date="2016-08" db="EMBL/GenBank/DDBJ databases">
        <title>Genome-based comparison of Moorella thermoacetic strains.</title>
        <authorList>
            <person name="Poehlein A."/>
            <person name="Bengelsdorf F.R."/>
            <person name="Esser C."/>
            <person name="Duerre P."/>
            <person name="Daniel R."/>
        </authorList>
    </citation>
    <scope>NUCLEOTIDE SEQUENCE [LARGE SCALE GENOMIC DNA]</scope>
    <source>
        <strain evidence="10 11">DSM 21394</strain>
    </source>
</reference>
<dbReference type="PROSITE" id="PS51346">
    <property type="entry name" value="PROKAR_ZN_DEPEND_PLPC_2"/>
    <property type="match status" value="1"/>
</dbReference>
<dbReference type="SMART" id="SM00770">
    <property type="entry name" value="Zn_dep_PLPC"/>
    <property type="match status" value="1"/>
</dbReference>
<evidence type="ECO:0000256" key="3">
    <source>
        <dbReference type="ARBA" id="ARBA00022525"/>
    </source>
</evidence>
<keyword evidence="3" id="KW-0964">Secreted</keyword>
<keyword evidence="7" id="KW-0862">Zinc</keyword>
<comment type="caution">
    <text evidence="10">The sequence shown here is derived from an EMBL/GenBank/DDBJ whole genome shotgun (WGS) entry which is preliminary data.</text>
</comment>
<evidence type="ECO:0000259" key="9">
    <source>
        <dbReference type="PROSITE" id="PS51346"/>
    </source>
</evidence>